<feature type="non-terminal residue" evidence="1">
    <location>
        <position position="1"/>
    </location>
</feature>
<sequence length="54" mass="5893">MNTIFNHEPIQYGEVVSLPFTGNGYLGLSLSSQSQIQLLTDIRSPFTSSGYSPV</sequence>
<dbReference type="Proteomes" id="UP000676336">
    <property type="component" value="Unassembled WGS sequence"/>
</dbReference>
<organism evidence="1 2">
    <name type="scientific">Rotaria magnacalcarata</name>
    <dbReference type="NCBI Taxonomy" id="392030"/>
    <lineage>
        <taxon>Eukaryota</taxon>
        <taxon>Metazoa</taxon>
        <taxon>Spiralia</taxon>
        <taxon>Gnathifera</taxon>
        <taxon>Rotifera</taxon>
        <taxon>Eurotatoria</taxon>
        <taxon>Bdelloidea</taxon>
        <taxon>Philodinida</taxon>
        <taxon>Philodinidae</taxon>
        <taxon>Rotaria</taxon>
    </lineage>
</organism>
<accession>A0A8S3K8G6</accession>
<evidence type="ECO:0000313" key="2">
    <source>
        <dbReference type="Proteomes" id="UP000676336"/>
    </source>
</evidence>
<protein>
    <submittedName>
        <fullName evidence="1">Uncharacterized protein</fullName>
    </submittedName>
</protein>
<dbReference type="AlphaFoldDB" id="A0A8S3K8G6"/>
<evidence type="ECO:0000313" key="1">
    <source>
        <dbReference type="EMBL" id="CAF5228837.1"/>
    </source>
</evidence>
<name>A0A8S3K8G6_9BILA</name>
<dbReference type="EMBL" id="CAJOBI010367837">
    <property type="protein sequence ID" value="CAF5228837.1"/>
    <property type="molecule type" value="Genomic_DNA"/>
</dbReference>
<reference evidence="1" key="1">
    <citation type="submission" date="2021-02" db="EMBL/GenBank/DDBJ databases">
        <authorList>
            <person name="Nowell W R."/>
        </authorList>
    </citation>
    <scope>NUCLEOTIDE SEQUENCE</scope>
</reference>
<comment type="caution">
    <text evidence="1">The sequence shown here is derived from an EMBL/GenBank/DDBJ whole genome shotgun (WGS) entry which is preliminary data.</text>
</comment>
<proteinExistence type="predicted"/>
<gene>
    <name evidence="1" type="ORF">SMN809_LOCUS85937</name>
</gene>